<dbReference type="CDD" id="cd00306">
    <property type="entry name" value="Peptidases_S8_S53"/>
    <property type="match status" value="1"/>
</dbReference>
<dbReference type="AlphaFoldDB" id="A0A3N2BFY1"/>
<feature type="compositionally biased region" description="Basic and acidic residues" evidence="5">
    <location>
        <begin position="474"/>
        <end position="483"/>
    </location>
</feature>
<dbReference type="OrthoDB" id="3644449at2"/>
<dbReference type="Gene3D" id="3.40.50.200">
    <property type="entry name" value="Peptidase S8/S53 domain"/>
    <property type="match status" value="1"/>
</dbReference>
<reference evidence="9 10" key="1">
    <citation type="submission" date="2018-11" db="EMBL/GenBank/DDBJ databases">
        <title>Sequencing the genomes of 1000 actinobacteria strains.</title>
        <authorList>
            <person name="Klenk H.-P."/>
        </authorList>
    </citation>
    <scope>NUCLEOTIDE SEQUENCE [LARGE SCALE GENOMIC DNA]</scope>
    <source>
        <strain evidence="9 10">DSM 11294</strain>
    </source>
</reference>
<dbReference type="GO" id="GO:0005886">
    <property type="term" value="C:plasma membrane"/>
    <property type="evidence" value="ECO:0007669"/>
    <property type="project" value="TreeGrafter"/>
</dbReference>
<keyword evidence="6" id="KW-0812">Transmembrane</keyword>
<evidence type="ECO:0000256" key="7">
    <source>
        <dbReference type="SAM" id="SignalP"/>
    </source>
</evidence>
<feature type="transmembrane region" description="Helical" evidence="6">
    <location>
        <begin position="526"/>
        <end position="546"/>
    </location>
</feature>
<dbReference type="InterPro" id="IPR000209">
    <property type="entry name" value="Peptidase_S8/S53_dom"/>
</dbReference>
<sequence>MATSWRVPAVAVGTLTAVVVCGAAAAAYPDDAPAGEWSRAATEAEFDDAQWHVDHLNLGRWHQEVTGSGVRIALIDTPVASDVPELADADLHDGDSVCAAGPDDDSPSPALGAVRDEASHGTAMAARIAGNGRGNGPGGRGVQGMAPGATITAFVALEELGDESISRLCEWGERESVTDLLRSALESDPDIISLSMRGFQDAYDGESGDWEWMDLLTQAVLEDQVIIVNSQGNSGAEALPGGGYALDGGVRAHALAPGDAFWASNSSGAQPMEMRDERGQFVDDHPGEQWLVEDAENGIAPDPYVHDRGRPAIGTHTHMTISGAIVNGEWSSALVAPGSTSASAAQVSGLLALALERWPEATPHQILQSLVRNAERPDDVLYDLRRGFGAVDLDALLTIDPTQYPDFHPTYGGLRWAFDDDPPPVMHPVETDEIFWQWLPTYSQEELDAGFPRGPAREELYEDYYAEHFEGVDDDVHGTEHGEPGSGSPSTEEPDDPPTEQSSEGAGKAAQSGEVTESHSRGVTPVWMTVLGLVAIAGVLAAVVLVRRARSSGDGPGGADKEELT</sequence>
<keyword evidence="3 4" id="KW-0720">Serine protease</keyword>
<keyword evidence="7" id="KW-0732">Signal</keyword>
<proteinExistence type="inferred from homology"/>
<feature type="active site" description="Charge relay system" evidence="4">
    <location>
        <position position="341"/>
    </location>
</feature>
<dbReference type="InterPro" id="IPR015500">
    <property type="entry name" value="Peptidase_S8_subtilisin-rel"/>
</dbReference>
<dbReference type="GO" id="GO:0004252">
    <property type="term" value="F:serine-type endopeptidase activity"/>
    <property type="evidence" value="ECO:0007669"/>
    <property type="project" value="UniProtKB-UniRule"/>
</dbReference>
<dbReference type="GO" id="GO:0016485">
    <property type="term" value="P:protein processing"/>
    <property type="evidence" value="ECO:0007669"/>
    <property type="project" value="TreeGrafter"/>
</dbReference>
<dbReference type="EMBL" id="RKHK01000001">
    <property type="protein sequence ID" value="ROR74179.1"/>
    <property type="molecule type" value="Genomic_DNA"/>
</dbReference>
<evidence type="ECO:0000256" key="6">
    <source>
        <dbReference type="SAM" id="Phobius"/>
    </source>
</evidence>
<comment type="similarity">
    <text evidence="4">Belongs to the peptidase S8 family.</text>
</comment>
<dbReference type="Pfam" id="PF00082">
    <property type="entry name" value="Peptidase_S8"/>
    <property type="match status" value="1"/>
</dbReference>
<name>A0A3N2BFY1_9MICO</name>
<protein>
    <submittedName>
        <fullName evidence="9">Subtilase family protein</fullName>
    </submittedName>
</protein>
<evidence type="ECO:0000259" key="8">
    <source>
        <dbReference type="Pfam" id="PF00082"/>
    </source>
</evidence>
<keyword evidence="10" id="KW-1185">Reference proteome</keyword>
<feature type="domain" description="Peptidase S8/S53" evidence="8">
    <location>
        <begin position="67"/>
        <end position="235"/>
    </location>
</feature>
<feature type="signal peptide" evidence="7">
    <location>
        <begin position="1"/>
        <end position="26"/>
    </location>
</feature>
<dbReference type="PANTHER" id="PTHR42884:SF14">
    <property type="entry name" value="NEUROENDOCRINE CONVERTASE 1"/>
    <property type="match status" value="1"/>
</dbReference>
<evidence type="ECO:0000256" key="5">
    <source>
        <dbReference type="SAM" id="MobiDB-lite"/>
    </source>
</evidence>
<dbReference type="Proteomes" id="UP000280668">
    <property type="component" value="Unassembled WGS sequence"/>
</dbReference>
<evidence type="ECO:0000256" key="1">
    <source>
        <dbReference type="ARBA" id="ARBA00022670"/>
    </source>
</evidence>
<keyword evidence="6" id="KW-1133">Transmembrane helix</keyword>
<gene>
    <name evidence="9" type="ORF">EDD31_2579</name>
</gene>
<dbReference type="PANTHER" id="PTHR42884">
    <property type="entry name" value="PROPROTEIN CONVERTASE SUBTILISIN/KEXIN-RELATED"/>
    <property type="match status" value="1"/>
</dbReference>
<evidence type="ECO:0000313" key="9">
    <source>
        <dbReference type="EMBL" id="ROR74179.1"/>
    </source>
</evidence>
<evidence type="ECO:0000313" key="10">
    <source>
        <dbReference type="Proteomes" id="UP000280668"/>
    </source>
</evidence>
<keyword evidence="6" id="KW-0472">Membrane</keyword>
<evidence type="ECO:0000256" key="3">
    <source>
        <dbReference type="ARBA" id="ARBA00022825"/>
    </source>
</evidence>
<accession>A0A3N2BFY1</accession>
<comment type="caution">
    <text evidence="9">The sequence shown here is derived from an EMBL/GenBank/DDBJ whole genome shotgun (WGS) entry which is preliminary data.</text>
</comment>
<dbReference type="PROSITE" id="PS51892">
    <property type="entry name" value="SUBTILASE"/>
    <property type="match status" value="1"/>
</dbReference>
<evidence type="ECO:0000256" key="4">
    <source>
        <dbReference type="PROSITE-ProRule" id="PRU01240"/>
    </source>
</evidence>
<feature type="active site" description="Charge relay system" evidence="4">
    <location>
        <position position="76"/>
    </location>
</feature>
<feature type="region of interest" description="Disordered" evidence="5">
    <location>
        <begin position="474"/>
        <end position="520"/>
    </location>
</feature>
<feature type="chain" id="PRO_5018293986" evidence="7">
    <location>
        <begin position="27"/>
        <end position="565"/>
    </location>
</feature>
<dbReference type="SUPFAM" id="SSF52743">
    <property type="entry name" value="Subtilisin-like"/>
    <property type="match status" value="1"/>
</dbReference>
<keyword evidence="2 4" id="KW-0378">Hydrolase</keyword>
<dbReference type="InterPro" id="IPR036852">
    <property type="entry name" value="Peptidase_S8/S53_dom_sf"/>
</dbReference>
<organism evidence="9 10">
    <name type="scientific">Bogoriella caseilytica</name>
    <dbReference type="NCBI Taxonomy" id="56055"/>
    <lineage>
        <taxon>Bacteria</taxon>
        <taxon>Bacillati</taxon>
        <taxon>Actinomycetota</taxon>
        <taxon>Actinomycetes</taxon>
        <taxon>Micrococcales</taxon>
        <taxon>Bogoriellaceae</taxon>
        <taxon>Bogoriella</taxon>
    </lineage>
</organism>
<keyword evidence="1 4" id="KW-0645">Protease</keyword>
<dbReference type="PRINTS" id="PR00723">
    <property type="entry name" value="SUBTILISIN"/>
</dbReference>
<evidence type="ECO:0000256" key="2">
    <source>
        <dbReference type="ARBA" id="ARBA00022801"/>
    </source>
</evidence>
<dbReference type="RefSeq" id="WP_123304500.1">
    <property type="nucleotide sequence ID" value="NZ_RKHK01000001.1"/>
</dbReference>
<feature type="active site" description="Charge relay system" evidence="4">
    <location>
        <position position="120"/>
    </location>
</feature>